<dbReference type="InterPro" id="IPR007269">
    <property type="entry name" value="ICMT_MeTrfase"/>
</dbReference>
<gene>
    <name evidence="6" type="ORF">D0433_05420</name>
</gene>
<keyword evidence="4 5" id="KW-0472">Membrane</keyword>
<evidence type="ECO:0000313" key="6">
    <source>
        <dbReference type="EMBL" id="RFM24429.1"/>
    </source>
</evidence>
<dbReference type="AlphaFoldDB" id="A0A395M0W6"/>
<dbReference type="GO" id="GO:0016020">
    <property type="term" value="C:membrane"/>
    <property type="evidence" value="ECO:0007669"/>
    <property type="project" value="UniProtKB-SubCell"/>
</dbReference>
<keyword evidence="6" id="KW-0808">Transferase</keyword>
<keyword evidence="2 5" id="KW-0812">Transmembrane</keyword>
<feature type="transmembrane region" description="Helical" evidence="5">
    <location>
        <begin position="122"/>
        <end position="147"/>
    </location>
</feature>
<proteinExistence type="predicted"/>
<feature type="transmembrane region" description="Helical" evidence="5">
    <location>
        <begin position="40"/>
        <end position="61"/>
    </location>
</feature>
<keyword evidence="6" id="KW-0489">Methyltransferase</keyword>
<sequence length="167" mass="19711">MYFAIFIAVLALQRLGELWLAKRNAMWIRSQGGYEVGAEHYKWMVLMHISWFLAMVAEYVLLRPDLPALWPIWLGLFLLAQVGRYMVIATLGKFWNTRIFVLPNAPKVEQGIYRYMKHPNYWIVRVEIFVAPMIFGLFITAILFSILNHFMLQVRIKTEEQALKVMK</sequence>
<feature type="transmembrane region" description="Helical" evidence="5">
    <location>
        <begin position="68"/>
        <end position="88"/>
    </location>
</feature>
<evidence type="ECO:0000256" key="2">
    <source>
        <dbReference type="ARBA" id="ARBA00022692"/>
    </source>
</evidence>
<dbReference type="EMBL" id="PHFL01000039">
    <property type="protein sequence ID" value="RFM24429.1"/>
    <property type="molecule type" value="Genomic_DNA"/>
</dbReference>
<comment type="caution">
    <text evidence="6">The sequence shown here is derived from an EMBL/GenBank/DDBJ whole genome shotgun (WGS) entry which is preliminary data.</text>
</comment>
<evidence type="ECO:0000256" key="3">
    <source>
        <dbReference type="ARBA" id="ARBA00022989"/>
    </source>
</evidence>
<reference evidence="6 7" key="1">
    <citation type="journal article" date="2011" name="ISME J.">
        <title>Community ecology of hot spring cyanobacterial mats: predominant populations and their functional potential.</title>
        <authorList>
            <person name="Klatt C.G."/>
            <person name="Wood J.M."/>
            <person name="Rusch D.B."/>
            <person name="Bateson M.M."/>
            <person name="Hamamura N."/>
            <person name="Heidelberg J.F."/>
            <person name="Grossman A.R."/>
            <person name="Bhaya D."/>
            <person name="Cohan F.M."/>
            <person name="Kuhl M."/>
            <person name="Bryant D.A."/>
            <person name="Ward D.M."/>
        </authorList>
    </citation>
    <scope>NUCLEOTIDE SEQUENCE [LARGE SCALE GENOMIC DNA]</scope>
    <source>
        <strain evidence="6">OS</strain>
    </source>
</reference>
<evidence type="ECO:0000256" key="4">
    <source>
        <dbReference type="ARBA" id="ARBA00023136"/>
    </source>
</evidence>
<evidence type="ECO:0000256" key="1">
    <source>
        <dbReference type="ARBA" id="ARBA00004141"/>
    </source>
</evidence>
<dbReference type="GO" id="GO:0032259">
    <property type="term" value="P:methylation"/>
    <property type="evidence" value="ECO:0007669"/>
    <property type="project" value="UniProtKB-KW"/>
</dbReference>
<evidence type="ECO:0000313" key="7">
    <source>
        <dbReference type="Proteomes" id="UP000266389"/>
    </source>
</evidence>
<evidence type="ECO:0000256" key="5">
    <source>
        <dbReference type="SAM" id="Phobius"/>
    </source>
</evidence>
<dbReference type="Proteomes" id="UP000266389">
    <property type="component" value="Unassembled WGS sequence"/>
</dbReference>
<comment type="subcellular location">
    <subcellularLocation>
        <location evidence="1">Membrane</location>
        <topology evidence="1">Multi-pass membrane protein</topology>
    </subcellularLocation>
</comment>
<keyword evidence="3 5" id="KW-1133">Transmembrane helix</keyword>
<name>A0A395M0W6_9BACT</name>
<protein>
    <submittedName>
        <fullName evidence="6">Isoprenylcysteine carboxyl methyltransferase</fullName>
    </submittedName>
</protein>
<dbReference type="Gene3D" id="1.20.120.1630">
    <property type="match status" value="1"/>
</dbReference>
<organism evidence="6 7">
    <name type="scientific">Candidatus Thermochlorobacter aerophilus</name>
    <dbReference type="NCBI Taxonomy" id="1868324"/>
    <lineage>
        <taxon>Bacteria</taxon>
        <taxon>Pseudomonadati</taxon>
        <taxon>Chlorobiota</taxon>
        <taxon>Chlorobiia</taxon>
        <taxon>Chlorobiales</taxon>
        <taxon>Candidatus Thermochlorobacteriaceae</taxon>
        <taxon>Candidatus Thermochlorobacter</taxon>
    </lineage>
</organism>
<accession>A0A395M0W6</accession>
<dbReference type="Pfam" id="PF04140">
    <property type="entry name" value="ICMT"/>
    <property type="match status" value="1"/>
</dbReference>
<dbReference type="GO" id="GO:0004671">
    <property type="term" value="F:protein C-terminal S-isoprenylcysteine carboxyl O-methyltransferase activity"/>
    <property type="evidence" value="ECO:0007669"/>
    <property type="project" value="InterPro"/>
</dbReference>